<comment type="caution">
    <text evidence="2">The sequence shown here is derived from an EMBL/GenBank/DDBJ whole genome shotgun (WGS) entry which is preliminary data.</text>
</comment>
<evidence type="ECO:0000256" key="1">
    <source>
        <dbReference type="SAM" id="MobiDB-lite"/>
    </source>
</evidence>
<proteinExistence type="predicted"/>
<dbReference type="Proteomes" id="UP000583752">
    <property type="component" value="Unassembled WGS sequence"/>
</dbReference>
<evidence type="ECO:0000313" key="2">
    <source>
        <dbReference type="EMBL" id="NML59664.1"/>
    </source>
</evidence>
<accession>A0A848HEJ7</accession>
<feature type="compositionally biased region" description="Basic and acidic residues" evidence="1">
    <location>
        <begin position="1"/>
        <end position="10"/>
    </location>
</feature>
<dbReference type="AlphaFoldDB" id="A0A848HEJ7"/>
<evidence type="ECO:0000313" key="3">
    <source>
        <dbReference type="Proteomes" id="UP000583752"/>
    </source>
</evidence>
<feature type="region of interest" description="Disordered" evidence="1">
    <location>
        <begin position="1"/>
        <end position="75"/>
    </location>
</feature>
<dbReference type="EMBL" id="JABBGG010000001">
    <property type="protein sequence ID" value="NML59664.1"/>
    <property type="molecule type" value="Genomic_DNA"/>
</dbReference>
<name>A0A848HEJ7_9BURK</name>
<feature type="compositionally biased region" description="Basic and acidic residues" evidence="1">
    <location>
        <begin position="19"/>
        <end position="33"/>
    </location>
</feature>
<protein>
    <submittedName>
        <fullName evidence="2">Uncharacterized protein</fullName>
    </submittedName>
</protein>
<organism evidence="2 3">
    <name type="scientific">Massilia polaris</name>
    <dbReference type="NCBI Taxonomy" id="2728846"/>
    <lineage>
        <taxon>Bacteria</taxon>
        <taxon>Pseudomonadati</taxon>
        <taxon>Pseudomonadota</taxon>
        <taxon>Betaproteobacteria</taxon>
        <taxon>Burkholderiales</taxon>
        <taxon>Oxalobacteraceae</taxon>
        <taxon>Telluria group</taxon>
        <taxon>Massilia</taxon>
    </lineage>
</organism>
<dbReference type="RefSeq" id="WP_169463384.1">
    <property type="nucleotide sequence ID" value="NZ_JABBGG010000001.1"/>
</dbReference>
<gene>
    <name evidence="2" type="ORF">HHL21_00865</name>
</gene>
<reference evidence="2 3" key="1">
    <citation type="submission" date="2020-04" db="EMBL/GenBank/DDBJ databases">
        <title>Massilia sp. RP-1-19 isolated from soil.</title>
        <authorList>
            <person name="Dahal R.H."/>
        </authorList>
    </citation>
    <scope>NUCLEOTIDE SEQUENCE [LARGE SCALE GENOMIC DNA]</scope>
    <source>
        <strain evidence="2 3">RP-1-19</strain>
    </source>
</reference>
<sequence>MNEQDPDRHNMQPPIPSHMPDKVKPGDEDKVAGRDPVPGLDPGARPAGSPGLGSGNAIDEGVGGAGLGKAPGERG</sequence>
<keyword evidence="3" id="KW-1185">Reference proteome</keyword>